<dbReference type="InterPro" id="IPR042320">
    <property type="entry name" value="MMS22-like"/>
</dbReference>
<evidence type="ECO:0008006" key="3">
    <source>
        <dbReference type="Google" id="ProtNLM"/>
    </source>
</evidence>
<dbReference type="GO" id="GO:0043596">
    <property type="term" value="C:nuclear replication fork"/>
    <property type="evidence" value="ECO:0007669"/>
    <property type="project" value="TreeGrafter"/>
</dbReference>
<reference evidence="1" key="1">
    <citation type="submission" date="2021-06" db="EMBL/GenBank/DDBJ databases">
        <authorList>
            <person name="Hodson N. C."/>
            <person name="Mongue J. A."/>
            <person name="Jaron S. K."/>
        </authorList>
    </citation>
    <scope>NUCLEOTIDE SEQUENCE</scope>
</reference>
<dbReference type="GO" id="GO:0031297">
    <property type="term" value="P:replication fork processing"/>
    <property type="evidence" value="ECO:0007669"/>
    <property type="project" value="InterPro"/>
</dbReference>
<dbReference type="AlphaFoldDB" id="A0A8J2KPZ0"/>
<dbReference type="GO" id="GO:0000724">
    <property type="term" value="P:double-strand break repair via homologous recombination"/>
    <property type="evidence" value="ECO:0007669"/>
    <property type="project" value="InterPro"/>
</dbReference>
<name>A0A8J2KPZ0_9HEXA</name>
<organism evidence="1 2">
    <name type="scientific">Allacma fusca</name>
    <dbReference type="NCBI Taxonomy" id="39272"/>
    <lineage>
        <taxon>Eukaryota</taxon>
        <taxon>Metazoa</taxon>
        <taxon>Ecdysozoa</taxon>
        <taxon>Arthropoda</taxon>
        <taxon>Hexapoda</taxon>
        <taxon>Collembola</taxon>
        <taxon>Symphypleona</taxon>
        <taxon>Sminthuridae</taxon>
        <taxon>Allacma</taxon>
    </lineage>
</organism>
<proteinExistence type="predicted"/>
<accession>A0A8J2KPZ0</accession>
<sequence>MEMDLEFDSETPPSSPVIGYSAPVSTSNFNSDEYCFQCKGQIRPSDPTFSPSGPLAMGELISAIKILSKNTSFEHFDTDLGNNSYKFFNFPFRPDSLKIFVQICRKNIHMLENYVQPCPTAFEFDSEGEFSVEMKPWNIRKDICNFLNFALKYSNIFRSHSNLLDVFIGLRRSLERIETWPASLKNHGGFEDGNKCTSSYYHFFHLQLELRWFFLILSGVSPEVLNWVLDDMVYLAWFKFSTEKMSEWSPKISNKVPFNCYCVKEFWTMVRQIVDDVKPLGKDFWEFLTSALNRFDKTNDQLFPLWLTVSLAPLGSYDLKGQYVTCCAEEQNHCYYFVKELVKNCMGENGHLNEVMDLTCKLLPFWGSDDGVAQCLWNFWAGRLEKNAGVQDNSYWKSPEKWLCLIKSLVGELDEGSVPEADDFFQFLKVFCGHVRFYPKGRKVQKLINMIYLKLPDSKVVNFNEIGLIRLSSLHLAAIAAAKDEDTLSIAKTFNNSYANMYANLTKKNRHILLRTVLTAQATMYLILLEKSINISSVFQPFMDQIASLMLRESKLQIDPKKRELTMIYLEFLDATPKSSCKSKTDLGQTNLISPNLPIWLSSTSPDYLNRTLRVLHNLLQWQIDCPTVLSLVRQIYSLCHDFVKTCAYRRNSSQTDLEPLADLAADFTFAMHHTRSVSMDFFDTFALEAWVRLICTGVNVPRKLTMEVLEDTGELFGYSNDSLLELFCIQATASSDWERKDVEEILKCLVDLCKNNWMPLKENLGMVQATINSSKIVLTKLKFTKLYSPKVPCVATFILDFYTKFLNSLSDDDICRIWFTPLSEVFGAITTSYTIWENDAYLKRQIQTMITAAFLDFSSNDYVQRNTDNHPAVKIMKLALDSDNVTVLEEILPNLKLTILDSRSNPTQNYLRTLALFTPRNVNMLPVIVYSLPGILRIVRISGTNAELPACSELICSVLNPGNSTMSPVILKLKMIEAFRKELEGNLSLNYRKYFKLFSVMLSAKVNFRSEVRKFLKDELLPVVIEQIKLCERLRGTGQNDTVWKCFQMFEAELERSAL</sequence>
<dbReference type="OrthoDB" id="8193282at2759"/>
<evidence type="ECO:0000313" key="2">
    <source>
        <dbReference type="Proteomes" id="UP000708208"/>
    </source>
</evidence>
<protein>
    <recommendedName>
        <fullName evidence="3">Protein MMS22-like</fullName>
    </recommendedName>
</protein>
<dbReference type="EMBL" id="CAJVCH010423262">
    <property type="protein sequence ID" value="CAG7818540.1"/>
    <property type="molecule type" value="Genomic_DNA"/>
</dbReference>
<gene>
    <name evidence="1" type="ORF">AFUS01_LOCUS29038</name>
</gene>
<keyword evidence="2" id="KW-1185">Reference proteome</keyword>
<dbReference type="PANTHER" id="PTHR28547">
    <property type="entry name" value="PROTEIN MMS22-LIKE"/>
    <property type="match status" value="1"/>
</dbReference>
<dbReference type="Proteomes" id="UP000708208">
    <property type="component" value="Unassembled WGS sequence"/>
</dbReference>
<dbReference type="PANTHER" id="PTHR28547:SF1">
    <property type="entry name" value="PROTEIN MMS22-LIKE"/>
    <property type="match status" value="1"/>
</dbReference>
<evidence type="ECO:0000313" key="1">
    <source>
        <dbReference type="EMBL" id="CAG7818540.1"/>
    </source>
</evidence>
<comment type="caution">
    <text evidence="1">The sequence shown here is derived from an EMBL/GenBank/DDBJ whole genome shotgun (WGS) entry which is preliminary data.</text>
</comment>